<accession>A0A7G9YLP0</accession>
<reference evidence="1" key="1">
    <citation type="submission" date="2020-06" db="EMBL/GenBank/DDBJ databases">
        <title>Unique genomic features of the anaerobic methanotrophic archaea.</title>
        <authorList>
            <person name="Chadwick G.L."/>
            <person name="Skennerton C.T."/>
            <person name="Laso-Perez R."/>
            <person name="Leu A.O."/>
            <person name="Speth D.R."/>
            <person name="Yu H."/>
            <person name="Morgan-Lang C."/>
            <person name="Hatzenpichler R."/>
            <person name="Goudeau D."/>
            <person name="Malmstrom R."/>
            <person name="Brazelton W.J."/>
            <person name="Woyke T."/>
            <person name="Hallam S.J."/>
            <person name="Tyson G.W."/>
            <person name="Wegener G."/>
            <person name="Boetius A."/>
            <person name="Orphan V."/>
        </authorList>
    </citation>
    <scope>NUCLEOTIDE SEQUENCE</scope>
</reference>
<proteinExistence type="predicted"/>
<protein>
    <submittedName>
        <fullName evidence="1">Uncharacterized protein</fullName>
    </submittedName>
</protein>
<name>A0A7G9YLP0_9EURY</name>
<organism evidence="1">
    <name type="scientific">Candidatus Methanogaster sp. ANME-2c ERB4</name>
    <dbReference type="NCBI Taxonomy" id="2759911"/>
    <lineage>
        <taxon>Archaea</taxon>
        <taxon>Methanobacteriati</taxon>
        <taxon>Methanobacteriota</taxon>
        <taxon>Stenosarchaea group</taxon>
        <taxon>Methanomicrobia</taxon>
        <taxon>Methanosarcinales</taxon>
        <taxon>ANME-2 cluster</taxon>
        <taxon>Candidatus Methanogasteraceae</taxon>
        <taxon>Candidatus Methanogaster</taxon>
    </lineage>
</organism>
<dbReference type="AlphaFoldDB" id="A0A7G9YLP0"/>
<gene>
    <name evidence="1" type="ORF">MOGPJHGO_00027</name>
</gene>
<sequence>MNPIIVRDDLVEITVIQLVILQQFFYQDCDIDGNSIAVIQFIMASYYKLIDPFMSFVMRSDNTIESLLTILS</sequence>
<evidence type="ECO:0000313" key="1">
    <source>
        <dbReference type="EMBL" id="QNO48924.1"/>
    </source>
</evidence>
<dbReference type="EMBL" id="MT631366">
    <property type="protein sequence ID" value="QNO48924.1"/>
    <property type="molecule type" value="Genomic_DNA"/>
</dbReference>